<sequence length="75" mass="8571">MHHGYGYQPGFGHHNFGGGGGWLTHMIISSVVHGLIYGAIFRLLRHLSLTEIVLLVVLVIGGIYLWNQNRYNRRW</sequence>
<protein>
    <submittedName>
        <fullName evidence="2">Uncharacterized protein</fullName>
    </submittedName>
</protein>
<keyword evidence="1" id="KW-0812">Transmembrane</keyword>
<evidence type="ECO:0000313" key="3">
    <source>
        <dbReference type="Proteomes" id="UP000500767"/>
    </source>
</evidence>
<keyword evidence="1" id="KW-0472">Membrane</keyword>
<reference evidence="2 3" key="1">
    <citation type="journal article" date="2014" name="World J. Microbiol. Biotechnol.">
        <title>Biodiversity and physiological characteristics of Antarctic and Arctic lichens-associated bacteria.</title>
        <authorList>
            <person name="Lee Y.M."/>
            <person name="Kim E.H."/>
            <person name="Lee H.K."/>
            <person name="Hong S.G."/>
        </authorList>
    </citation>
    <scope>NUCLEOTIDE SEQUENCE [LARGE SCALE GENOMIC DNA]</scope>
    <source>
        <strain evidence="2 3">PAMC 26569</strain>
    </source>
</reference>
<keyword evidence="3" id="KW-1185">Reference proteome</keyword>
<gene>
    <name evidence="2" type="ORF">HN018_07510</name>
</gene>
<dbReference type="KEGG" id="lck:HN018_07510"/>
<name>A0A6M8HNB0_9PROT</name>
<evidence type="ECO:0000313" key="2">
    <source>
        <dbReference type="EMBL" id="QKE89913.1"/>
    </source>
</evidence>
<keyword evidence="1" id="KW-1133">Transmembrane helix</keyword>
<proteinExistence type="predicted"/>
<feature type="transmembrane region" description="Helical" evidence="1">
    <location>
        <begin position="47"/>
        <end position="66"/>
    </location>
</feature>
<organism evidence="2 3">
    <name type="scientific">Lichenicola cladoniae</name>
    <dbReference type="NCBI Taxonomy" id="1484109"/>
    <lineage>
        <taxon>Bacteria</taxon>
        <taxon>Pseudomonadati</taxon>
        <taxon>Pseudomonadota</taxon>
        <taxon>Alphaproteobacteria</taxon>
        <taxon>Acetobacterales</taxon>
        <taxon>Acetobacteraceae</taxon>
        <taxon>Lichenicola</taxon>
    </lineage>
</organism>
<evidence type="ECO:0000256" key="1">
    <source>
        <dbReference type="SAM" id="Phobius"/>
    </source>
</evidence>
<dbReference type="Proteomes" id="UP000500767">
    <property type="component" value="Chromosome"/>
</dbReference>
<dbReference type="AlphaFoldDB" id="A0A6M8HNB0"/>
<dbReference type="EMBL" id="CP053708">
    <property type="protein sequence ID" value="QKE89913.1"/>
    <property type="molecule type" value="Genomic_DNA"/>
</dbReference>
<dbReference type="RefSeq" id="WP_171834902.1">
    <property type="nucleotide sequence ID" value="NZ_CP053708.1"/>
</dbReference>
<accession>A0A6M8HNB0</accession>
<feature type="transmembrane region" description="Helical" evidence="1">
    <location>
        <begin position="20"/>
        <end position="40"/>
    </location>
</feature>